<dbReference type="FunFam" id="3.40.50.620:FF:000061">
    <property type="entry name" value="Tyrosine--tRNA ligase"/>
    <property type="match status" value="1"/>
</dbReference>
<gene>
    <name evidence="13" type="ORF">CTOB1V02_LOCUS10665</name>
</gene>
<dbReference type="InterPro" id="IPR054608">
    <property type="entry name" value="SYY-like_C"/>
</dbReference>
<name>A0A7R8WPR5_9CRUS</name>
<dbReference type="GO" id="GO:0004831">
    <property type="term" value="F:tyrosine-tRNA ligase activity"/>
    <property type="evidence" value="ECO:0007669"/>
    <property type="project" value="UniProtKB-EC"/>
</dbReference>
<dbReference type="InterPro" id="IPR024108">
    <property type="entry name" value="Tyr-tRNA-ligase_bac_2"/>
</dbReference>
<evidence type="ECO:0000256" key="8">
    <source>
        <dbReference type="ARBA" id="ARBA00022917"/>
    </source>
</evidence>
<dbReference type="Pfam" id="PF22421">
    <property type="entry name" value="SYY_C-terminal"/>
    <property type="match status" value="1"/>
</dbReference>
<dbReference type="SUPFAM" id="SSF55174">
    <property type="entry name" value="Alpha-L RNA-binding motif"/>
    <property type="match status" value="1"/>
</dbReference>
<keyword evidence="8 12" id="KW-0648">Protein biosynthesis</keyword>
<dbReference type="Pfam" id="PF00579">
    <property type="entry name" value="tRNA-synt_1b"/>
    <property type="match status" value="1"/>
</dbReference>
<reference evidence="13" key="1">
    <citation type="submission" date="2020-11" db="EMBL/GenBank/DDBJ databases">
        <authorList>
            <person name="Tran Van P."/>
        </authorList>
    </citation>
    <scope>NUCLEOTIDE SEQUENCE</scope>
</reference>
<dbReference type="PANTHER" id="PTHR11766:SF1">
    <property type="entry name" value="TYROSINE--TRNA LIGASE"/>
    <property type="match status" value="1"/>
</dbReference>
<dbReference type="NCBIfam" id="TIGR00234">
    <property type="entry name" value="tyrS"/>
    <property type="match status" value="1"/>
</dbReference>
<dbReference type="InterPro" id="IPR002305">
    <property type="entry name" value="aa-tRNA-synth_Ic"/>
</dbReference>
<evidence type="ECO:0000256" key="7">
    <source>
        <dbReference type="ARBA" id="ARBA00022884"/>
    </source>
</evidence>
<dbReference type="InterPro" id="IPR036986">
    <property type="entry name" value="S4_RNA-bd_sf"/>
</dbReference>
<dbReference type="PROSITE" id="PS00178">
    <property type="entry name" value="AA_TRNA_LIGASE_I"/>
    <property type="match status" value="1"/>
</dbReference>
<accession>A0A7R8WPR5</accession>
<keyword evidence="5 12" id="KW-0547">Nucleotide-binding</keyword>
<sequence>MLVNRWAKIQDEFMKSFRSIDEQIAIIKRGAVDCIATEELRAKLKDAEETGKPLKIKAGFDPTAPDLHLGHTVLLQKMKHFQDLGHEIYFLIGDFTGMIGDPTGKSDTRKALTKEQVAANAETYKQQVFKILDPKRTKVVFNSTWLNELTSADMIALASELTVARMLEREDFRTRFEGGKPISIHEFLYPLIQGYDSVAMEADVEIGGTDQLFNLLMGRDLQRSRGQKPQVVLTMPLLEGLDGVNKMSKSLGNYIGITDSSSDIYGKVLSVSDELMWRYYELLSDLEAQQILDLRRGMEGGAIHPKEVKKQLARELTARFYDEKEAQKAEENFEQVFQKKGLPEEIPEIVRLDQEPVWLPQLLVDTDLVQSTSEARRMIKQNAVSLDGEKVGDVHFTLAPKGEHLLRVGKRRFCRIVFEQK</sequence>
<evidence type="ECO:0000256" key="2">
    <source>
        <dbReference type="ARBA" id="ARBA00013160"/>
    </source>
</evidence>
<dbReference type="GO" id="GO:0003723">
    <property type="term" value="F:RNA binding"/>
    <property type="evidence" value="ECO:0007669"/>
    <property type="project" value="UniProtKB-KW"/>
</dbReference>
<dbReference type="EMBL" id="OB665218">
    <property type="protein sequence ID" value="CAD7232838.1"/>
    <property type="molecule type" value="Genomic_DNA"/>
</dbReference>
<dbReference type="Gene3D" id="3.10.290.10">
    <property type="entry name" value="RNA-binding S4 domain"/>
    <property type="match status" value="1"/>
</dbReference>
<comment type="similarity">
    <text evidence="12">Belongs to the class-I aminoacyl-tRNA synthetase family.</text>
</comment>
<dbReference type="SUPFAM" id="SSF52374">
    <property type="entry name" value="Nucleotidylyl transferase"/>
    <property type="match status" value="1"/>
</dbReference>
<evidence type="ECO:0000256" key="9">
    <source>
        <dbReference type="ARBA" id="ARBA00023146"/>
    </source>
</evidence>
<dbReference type="Gene3D" id="3.40.50.620">
    <property type="entry name" value="HUPs"/>
    <property type="match status" value="1"/>
</dbReference>
<keyword evidence="6 12" id="KW-0067">ATP-binding</keyword>
<dbReference type="InterPro" id="IPR002307">
    <property type="entry name" value="Tyr-tRNA-ligase"/>
</dbReference>
<dbReference type="InterPro" id="IPR024088">
    <property type="entry name" value="Tyr-tRNA-ligase_bac-type"/>
</dbReference>
<keyword evidence="7" id="KW-0694">RNA-binding</keyword>
<keyword evidence="9 12" id="KW-0030">Aminoacyl-tRNA synthetase</keyword>
<evidence type="ECO:0000256" key="3">
    <source>
        <dbReference type="ARBA" id="ARBA00022490"/>
    </source>
</evidence>
<dbReference type="SMART" id="SM00363">
    <property type="entry name" value="S4"/>
    <property type="match status" value="1"/>
</dbReference>
<evidence type="ECO:0000256" key="6">
    <source>
        <dbReference type="ARBA" id="ARBA00022840"/>
    </source>
</evidence>
<organism evidence="13">
    <name type="scientific">Cyprideis torosa</name>
    <dbReference type="NCBI Taxonomy" id="163714"/>
    <lineage>
        <taxon>Eukaryota</taxon>
        <taxon>Metazoa</taxon>
        <taxon>Ecdysozoa</taxon>
        <taxon>Arthropoda</taxon>
        <taxon>Crustacea</taxon>
        <taxon>Oligostraca</taxon>
        <taxon>Ostracoda</taxon>
        <taxon>Podocopa</taxon>
        <taxon>Podocopida</taxon>
        <taxon>Cytherocopina</taxon>
        <taxon>Cytheroidea</taxon>
        <taxon>Cytherideidae</taxon>
        <taxon>Cyprideis</taxon>
    </lineage>
</organism>
<comment type="subunit">
    <text evidence="1">Homodimer.</text>
</comment>
<comment type="catalytic activity">
    <reaction evidence="11 12">
        <text>tRNA(Tyr) + L-tyrosine + ATP = L-tyrosyl-tRNA(Tyr) + AMP + diphosphate + H(+)</text>
        <dbReference type="Rhea" id="RHEA:10220"/>
        <dbReference type="Rhea" id="RHEA-COMP:9706"/>
        <dbReference type="Rhea" id="RHEA-COMP:9707"/>
        <dbReference type="ChEBI" id="CHEBI:15378"/>
        <dbReference type="ChEBI" id="CHEBI:30616"/>
        <dbReference type="ChEBI" id="CHEBI:33019"/>
        <dbReference type="ChEBI" id="CHEBI:58315"/>
        <dbReference type="ChEBI" id="CHEBI:78442"/>
        <dbReference type="ChEBI" id="CHEBI:78536"/>
        <dbReference type="ChEBI" id="CHEBI:456215"/>
        <dbReference type="EC" id="6.1.1.1"/>
    </reaction>
</comment>
<protein>
    <recommendedName>
        <fullName evidence="2 12">Tyrosine--tRNA ligase</fullName>
        <ecNumber evidence="2 12">6.1.1.1</ecNumber>
    </recommendedName>
    <alternativeName>
        <fullName evidence="10 12">Tyrosyl-tRNA synthetase</fullName>
    </alternativeName>
</protein>
<dbReference type="FunFam" id="3.10.290.10:FF:000022">
    <property type="entry name" value="Tyrosine--tRNA ligase"/>
    <property type="match status" value="1"/>
</dbReference>
<keyword evidence="3" id="KW-0963">Cytoplasm</keyword>
<dbReference type="CDD" id="cd00805">
    <property type="entry name" value="TyrRS_core"/>
    <property type="match status" value="1"/>
</dbReference>
<dbReference type="CDD" id="cd00165">
    <property type="entry name" value="S4"/>
    <property type="match status" value="1"/>
</dbReference>
<dbReference type="Gene3D" id="1.10.240.10">
    <property type="entry name" value="Tyrosyl-Transfer RNA Synthetase"/>
    <property type="match status" value="1"/>
</dbReference>
<dbReference type="PANTHER" id="PTHR11766">
    <property type="entry name" value="TYROSYL-TRNA SYNTHETASE"/>
    <property type="match status" value="1"/>
</dbReference>
<evidence type="ECO:0000256" key="11">
    <source>
        <dbReference type="ARBA" id="ARBA00048248"/>
    </source>
</evidence>
<dbReference type="PROSITE" id="PS50889">
    <property type="entry name" value="S4"/>
    <property type="match status" value="1"/>
</dbReference>
<evidence type="ECO:0000256" key="12">
    <source>
        <dbReference type="RuleBase" id="RU361234"/>
    </source>
</evidence>
<proteinExistence type="inferred from homology"/>
<dbReference type="GO" id="GO:0005829">
    <property type="term" value="C:cytosol"/>
    <property type="evidence" value="ECO:0007669"/>
    <property type="project" value="TreeGrafter"/>
</dbReference>
<dbReference type="InterPro" id="IPR014729">
    <property type="entry name" value="Rossmann-like_a/b/a_fold"/>
</dbReference>
<keyword evidence="4 12" id="KW-0436">Ligase</keyword>
<dbReference type="HAMAP" id="MF_02007">
    <property type="entry name" value="Tyr_tRNA_synth_type2"/>
    <property type="match status" value="1"/>
</dbReference>
<evidence type="ECO:0000256" key="4">
    <source>
        <dbReference type="ARBA" id="ARBA00022598"/>
    </source>
</evidence>
<dbReference type="OrthoDB" id="337870at2759"/>
<dbReference type="InterPro" id="IPR002942">
    <property type="entry name" value="S4_RNA-bd"/>
</dbReference>
<dbReference type="FunFam" id="1.10.240.10:FF:000006">
    <property type="entry name" value="Tyrosine--tRNA ligase"/>
    <property type="match status" value="1"/>
</dbReference>
<evidence type="ECO:0000256" key="1">
    <source>
        <dbReference type="ARBA" id="ARBA00011738"/>
    </source>
</evidence>
<dbReference type="PRINTS" id="PR01040">
    <property type="entry name" value="TRNASYNTHTYR"/>
</dbReference>
<evidence type="ECO:0000256" key="5">
    <source>
        <dbReference type="ARBA" id="ARBA00022741"/>
    </source>
</evidence>
<dbReference type="GO" id="GO:0005524">
    <property type="term" value="F:ATP binding"/>
    <property type="evidence" value="ECO:0007669"/>
    <property type="project" value="UniProtKB-KW"/>
</dbReference>
<dbReference type="InterPro" id="IPR001412">
    <property type="entry name" value="aa-tRNA-synth_I_CS"/>
</dbReference>
<evidence type="ECO:0000256" key="10">
    <source>
        <dbReference type="ARBA" id="ARBA00033323"/>
    </source>
</evidence>
<dbReference type="GO" id="GO:0006437">
    <property type="term" value="P:tyrosyl-tRNA aminoacylation"/>
    <property type="evidence" value="ECO:0007669"/>
    <property type="project" value="InterPro"/>
</dbReference>
<evidence type="ECO:0000313" key="13">
    <source>
        <dbReference type="EMBL" id="CAD7232838.1"/>
    </source>
</evidence>
<dbReference type="AlphaFoldDB" id="A0A7R8WPR5"/>
<dbReference type="EC" id="6.1.1.1" evidence="2 12"/>